<evidence type="ECO:0000313" key="3">
    <source>
        <dbReference type="Proteomes" id="UP000263517"/>
    </source>
</evidence>
<evidence type="ECO:0000313" key="2">
    <source>
        <dbReference type="EMBL" id="HAW75160.1"/>
    </source>
</evidence>
<dbReference type="Proteomes" id="UP000263517">
    <property type="component" value="Unassembled WGS sequence"/>
</dbReference>
<dbReference type="AlphaFoldDB" id="A0A350P1J3"/>
<protein>
    <submittedName>
        <fullName evidence="2">Uncharacterized protein</fullName>
    </submittedName>
</protein>
<feature type="compositionally biased region" description="Low complexity" evidence="1">
    <location>
        <begin position="87"/>
        <end position="99"/>
    </location>
</feature>
<feature type="compositionally biased region" description="Basic residues" evidence="1">
    <location>
        <begin position="100"/>
        <end position="109"/>
    </location>
</feature>
<reference evidence="2 3" key="1">
    <citation type="journal article" date="2018" name="Nat. Biotechnol.">
        <title>A standardized bacterial taxonomy based on genome phylogeny substantially revises the tree of life.</title>
        <authorList>
            <person name="Parks D.H."/>
            <person name="Chuvochina M."/>
            <person name="Waite D.W."/>
            <person name="Rinke C."/>
            <person name="Skarshewski A."/>
            <person name="Chaumeil P.A."/>
            <person name="Hugenholtz P."/>
        </authorList>
    </citation>
    <scope>NUCLEOTIDE SEQUENCE [LARGE SCALE GENOMIC DNA]</scope>
    <source>
        <strain evidence="2">UBA11978</strain>
    </source>
</reference>
<dbReference type="EMBL" id="DNAN01000185">
    <property type="protein sequence ID" value="HAW75160.1"/>
    <property type="molecule type" value="Genomic_DNA"/>
</dbReference>
<comment type="caution">
    <text evidence="2">The sequence shown here is derived from an EMBL/GenBank/DDBJ whole genome shotgun (WGS) entry which is preliminary data.</text>
</comment>
<gene>
    <name evidence="2" type="ORF">DCW74_05405</name>
</gene>
<proteinExistence type="predicted"/>
<accession>A0A350P1J3</accession>
<sequence length="109" mass="12409">MSKRRRDIYKKMPCNKPRRSIKAGKKKMVKACQGGKSKIIHYGAKGFGHNISKAARKSFRARHGCDKPATKRNKLSARHWACKDLWSKSSPKKTTGTKGRVAKSNRRKK</sequence>
<organism evidence="2 3">
    <name type="scientific">Alteromonas australica</name>
    <dbReference type="NCBI Taxonomy" id="589873"/>
    <lineage>
        <taxon>Bacteria</taxon>
        <taxon>Pseudomonadati</taxon>
        <taxon>Pseudomonadota</taxon>
        <taxon>Gammaproteobacteria</taxon>
        <taxon>Alteromonadales</taxon>
        <taxon>Alteromonadaceae</taxon>
        <taxon>Alteromonas/Salinimonas group</taxon>
        <taxon>Alteromonas</taxon>
    </lineage>
</organism>
<feature type="region of interest" description="Disordered" evidence="1">
    <location>
        <begin position="86"/>
        <end position="109"/>
    </location>
</feature>
<name>A0A350P1J3_9ALTE</name>
<evidence type="ECO:0000256" key="1">
    <source>
        <dbReference type="SAM" id="MobiDB-lite"/>
    </source>
</evidence>